<keyword evidence="5 12" id="KW-0378">Hydrolase</keyword>
<keyword evidence="15" id="KW-1185">Reference proteome</keyword>
<keyword evidence="3 12" id="KW-0235">DNA replication</keyword>
<evidence type="ECO:0000256" key="8">
    <source>
        <dbReference type="ARBA" id="ARBA00023125"/>
    </source>
</evidence>
<dbReference type="EC" id="5.6.2.3" evidence="11 12"/>
<evidence type="ECO:0000256" key="7">
    <source>
        <dbReference type="ARBA" id="ARBA00022840"/>
    </source>
</evidence>
<reference evidence="14 15" key="1">
    <citation type="submission" date="2024-11" db="EMBL/GenBank/DDBJ databases">
        <authorList>
            <person name="Heng Y.C."/>
            <person name="Lim A.C.H."/>
            <person name="Lee J.K.Y."/>
            <person name="Kittelmann S."/>
        </authorList>
    </citation>
    <scope>NUCLEOTIDE SEQUENCE [LARGE SCALE GENOMIC DNA]</scope>
    <source>
        <strain evidence="14 15">WILCCON 0269</strain>
    </source>
</reference>
<keyword evidence="8 12" id="KW-0238">DNA-binding</keyword>
<dbReference type="NCBIfam" id="TIGR00665">
    <property type="entry name" value="DnaB"/>
    <property type="match status" value="1"/>
</dbReference>
<dbReference type="GO" id="GO:0004386">
    <property type="term" value="F:helicase activity"/>
    <property type="evidence" value="ECO:0007669"/>
    <property type="project" value="UniProtKB-KW"/>
</dbReference>
<evidence type="ECO:0000256" key="3">
    <source>
        <dbReference type="ARBA" id="ARBA00022705"/>
    </source>
</evidence>
<dbReference type="EMBL" id="JBJHZX010000018">
    <property type="protein sequence ID" value="MFL0196430.1"/>
    <property type="molecule type" value="Genomic_DNA"/>
</dbReference>
<gene>
    <name evidence="14" type="primary">dnaB</name>
    <name evidence="14" type="ORF">ACJDU8_12815</name>
</gene>
<dbReference type="SUPFAM" id="SSF52540">
    <property type="entry name" value="P-loop containing nucleoside triphosphate hydrolases"/>
    <property type="match status" value="1"/>
</dbReference>
<dbReference type="InterPro" id="IPR036185">
    <property type="entry name" value="DNA_heli_DnaB-like_N_sf"/>
</dbReference>
<dbReference type="InterPro" id="IPR007693">
    <property type="entry name" value="DNA_helicase_DnaB-like_N"/>
</dbReference>
<name>A0ABW8SKD6_9CLOT</name>
<comment type="function">
    <text evidence="12">The main replicative DNA helicase, it participates in initiation and elongation during chromosome replication. Travels ahead of the DNA replisome, separating dsDNA into templates for DNA synthesis. A processive ATP-dependent 5'-3' DNA helicase it has DNA-dependent ATPase activity.</text>
</comment>
<dbReference type="Gene3D" id="1.10.860.10">
    <property type="entry name" value="DNAb Helicase, Chain A"/>
    <property type="match status" value="1"/>
</dbReference>
<sequence length="462" mass="52017">MDSIQQMLPCNIQAEQELLGAILNNPNSILNAIGIVNASDFYKEPHKFIFSAMEKMFKSSIRIDIVTLAEELKAVLPKVGGITYISELSGSIVNFNVKEYSKIIKEKSNKRKIIKLCELLRKKSFQDIETSQSLIDELEEQLFKISLNKENRLEPFNKVLESTITNIEDVCKNKNINSGVTGIDTGFKDLNRRTGGLQKQDLIILAARPSMGKTTLAVNIATNVSKGDTVAIFSLEMSKEQITRKILASMAHIDLSKINTGNLDFKDWGNIGKTTGPLSNNKLFIDDSSSLSVTEIKAKCKRIKMQYGLSLVVVDYLQLITSKGENRTQEISNISRALKRLAKELDVPLIALSQLSRAVEAREDHRPRLSDLRESGSLEQDADIVMFLYRDEYYHKETEEKNIAEVIFAKNRNGKVGTVKLAWLGQYQKFGQLEYVPDGGFNPDIFQEKKRPDAKQEVMKIG</sequence>
<evidence type="ECO:0000256" key="12">
    <source>
        <dbReference type="RuleBase" id="RU362085"/>
    </source>
</evidence>
<keyword evidence="7 12" id="KW-0067">ATP-binding</keyword>
<evidence type="ECO:0000256" key="6">
    <source>
        <dbReference type="ARBA" id="ARBA00022806"/>
    </source>
</evidence>
<dbReference type="PROSITE" id="PS51199">
    <property type="entry name" value="SF4_HELICASE"/>
    <property type="match status" value="1"/>
</dbReference>
<evidence type="ECO:0000256" key="4">
    <source>
        <dbReference type="ARBA" id="ARBA00022741"/>
    </source>
</evidence>
<keyword evidence="2 12" id="KW-0639">Primosome</keyword>
<dbReference type="PANTHER" id="PTHR30153">
    <property type="entry name" value="REPLICATIVE DNA HELICASE DNAB"/>
    <property type="match status" value="1"/>
</dbReference>
<dbReference type="InterPro" id="IPR007692">
    <property type="entry name" value="DNA_helicase_DnaB"/>
</dbReference>
<dbReference type="InterPro" id="IPR007694">
    <property type="entry name" value="DNA_helicase_DnaB-like_C"/>
</dbReference>
<evidence type="ECO:0000256" key="10">
    <source>
        <dbReference type="ARBA" id="ARBA00048954"/>
    </source>
</evidence>
<dbReference type="InterPro" id="IPR027417">
    <property type="entry name" value="P-loop_NTPase"/>
</dbReference>
<evidence type="ECO:0000259" key="13">
    <source>
        <dbReference type="PROSITE" id="PS51199"/>
    </source>
</evidence>
<dbReference type="Proteomes" id="UP001623660">
    <property type="component" value="Unassembled WGS sequence"/>
</dbReference>
<comment type="similarity">
    <text evidence="1 12">Belongs to the helicase family. DnaB subfamily.</text>
</comment>
<evidence type="ECO:0000256" key="9">
    <source>
        <dbReference type="ARBA" id="ARBA00023235"/>
    </source>
</evidence>
<feature type="domain" description="SF4 helicase" evidence="13">
    <location>
        <begin position="176"/>
        <end position="437"/>
    </location>
</feature>
<dbReference type="InterPro" id="IPR016136">
    <property type="entry name" value="DNA_helicase_N/primase_C"/>
</dbReference>
<comment type="catalytic activity">
    <reaction evidence="10 12">
        <text>ATP + H2O = ADP + phosphate + H(+)</text>
        <dbReference type="Rhea" id="RHEA:13065"/>
        <dbReference type="ChEBI" id="CHEBI:15377"/>
        <dbReference type="ChEBI" id="CHEBI:15378"/>
        <dbReference type="ChEBI" id="CHEBI:30616"/>
        <dbReference type="ChEBI" id="CHEBI:43474"/>
        <dbReference type="ChEBI" id="CHEBI:456216"/>
        <dbReference type="EC" id="5.6.2.3"/>
    </reaction>
</comment>
<organism evidence="14 15">
    <name type="scientific">Candidatus Clostridium eludens</name>
    <dbReference type="NCBI Taxonomy" id="3381663"/>
    <lineage>
        <taxon>Bacteria</taxon>
        <taxon>Bacillati</taxon>
        <taxon>Bacillota</taxon>
        <taxon>Clostridia</taxon>
        <taxon>Eubacteriales</taxon>
        <taxon>Clostridiaceae</taxon>
        <taxon>Clostridium</taxon>
    </lineage>
</organism>
<comment type="caution">
    <text evidence="14">The sequence shown here is derived from an EMBL/GenBank/DDBJ whole genome shotgun (WGS) entry which is preliminary data.</text>
</comment>
<dbReference type="CDD" id="cd00984">
    <property type="entry name" value="DnaB_C"/>
    <property type="match status" value="1"/>
</dbReference>
<evidence type="ECO:0000313" key="14">
    <source>
        <dbReference type="EMBL" id="MFL0196430.1"/>
    </source>
</evidence>
<accession>A0ABW8SKD6</accession>
<evidence type="ECO:0000313" key="15">
    <source>
        <dbReference type="Proteomes" id="UP001623660"/>
    </source>
</evidence>
<proteinExistence type="inferred from homology"/>
<evidence type="ECO:0000256" key="2">
    <source>
        <dbReference type="ARBA" id="ARBA00022515"/>
    </source>
</evidence>
<protein>
    <recommendedName>
        <fullName evidence="11 12">Replicative DNA helicase</fullName>
        <ecNumber evidence="11 12">5.6.2.3</ecNumber>
    </recommendedName>
</protein>
<dbReference type="PANTHER" id="PTHR30153:SF2">
    <property type="entry name" value="REPLICATIVE DNA HELICASE"/>
    <property type="match status" value="1"/>
</dbReference>
<dbReference type="RefSeq" id="WP_406792542.1">
    <property type="nucleotide sequence ID" value="NZ_JBJHZX010000018.1"/>
</dbReference>
<keyword evidence="6 12" id="KW-0347">Helicase</keyword>
<evidence type="ECO:0000256" key="11">
    <source>
        <dbReference type="NCBIfam" id="TIGR00665"/>
    </source>
</evidence>
<keyword evidence="4 12" id="KW-0547">Nucleotide-binding</keyword>
<dbReference type="Gene3D" id="3.40.50.300">
    <property type="entry name" value="P-loop containing nucleotide triphosphate hydrolases"/>
    <property type="match status" value="1"/>
</dbReference>
<dbReference type="SUPFAM" id="SSF48024">
    <property type="entry name" value="N-terminal domain of DnaB helicase"/>
    <property type="match status" value="1"/>
</dbReference>
<dbReference type="Pfam" id="PF00772">
    <property type="entry name" value="DnaB"/>
    <property type="match status" value="1"/>
</dbReference>
<keyword evidence="9" id="KW-0413">Isomerase</keyword>
<evidence type="ECO:0000256" key="5">
    <source>
        <dbReference type="ARBA" id="ARBA00022801"/>
    </source>
</evidence>
<dbReference type="Pfam" id="PF03796">
    <property type="entry name" value="DnaB_C"/>
    <property type="match status" value="1"/>
</dbReference>
<evidence type="ECO:0000256" key="1">
    <source>
        <dbReference type="ARBA" id="ARBA00008428"/>
    </source>
</evidence>